<dbReference type="Proteomes" id="UP000003477">
    <property type="component" value="Unassembled WGS sequence"/>
</dbReference>
<keyword evidence="3 5" id="KW-1133">Transmembrane helix</keyword>
<dbReference type="SUPFAM" id="SSF52091">
    <property type="entry name" value="SpoIIaa-like"/>
    <property type="match status" value="1"/>
</dbReference>
<dbReference type="InterPro" id="IPR011547">
    <property type="entry name" value="SLC26A/SulP_dom"/>
</dbReference>
<feature type="transmembrane region" description="Helical" evidence="5">
    <location>
        <begin position="216"/>
        <end position="240"/>
    </location>
</feature>
<feature type="domain" description="Cyclic nucleotide-binding" evidence="6">
    <location>
        <begin position="617"/>
        <end position="708"/>
    </location>
</feature>
<evidence type="ECO:0000256" key="4">
    <source>
        <dbReference type="ARBA" id="ARBA00023136"/>
    </source>
</evidence>
<feature type="transmembrane region" description="Helical" evidence="5">
    <location>
        <begin position="149"/>
        <end position="171"/>
    </location>
</feature>
<feature type="transmembrane region" description="Helical" evidence="5">
    <location>
        <begin position="115"/>
        <end position="137"/>
    </location>
</feature>
<dbReference type="CDD" id="cd07042">
    <property type="entry name" value="STAS_SulP_like_sulfate_transporter"/>
    <property type="match status" value="1"/>
</dbReference>
<dbReference type="CDD" id="cd00038">
    <property type="entry name" value="CAP_ED"/>
    <property type="match status" value="1"/>
</dbReference>
<evidence type="ECO:0000256" key="5">
    <source>
        <dbReference type="SAM" id="Phobius"/>
    </source>
</evidence>
<dbReference type="SMART" id="SM00100">
    <property type="entry name" value="cNMP"/>
    <property type="match status" value="1"/>
</dbReference>
<feature type="transmembrane region" description="Helical" evidence="5">
    <location>
        <begin position="316"/>
        <end position="337"/>
    </location>
</feature>
<dbReference type="AlphaFoldDB" id="G5J4K2"/>
<evidence type="ECO:0000256" key="2">
    <source>
        <dbReference type="ARBA" id="ARBA00022692"/>
    </source>
</evidence>
<dbReference type="InterPro" id="IPR014710">
    <property type="entry name" value="RmlC-like_jellyroll"/>
</dbReference>
<feature type="transmembrane region" description="Helical" evidence="5">
    <location>
        <begin position="352"/>
        <end position="371"/>
    </location>
</feature>
<protein>
    <submittedName>
        <fullName evidence="8">Sulfate transporter family protein</fullName>
    </submittedName>
</protein>
<feature type="transmembrane region" description="Helical" evidence="5">
    <location>
        <begin position="55"/>
        <end position="76"/>
    </location>
</feature>
<dbReference type="Pfam" id="PF01740">
    <property type="entry name" value="STAS"/>
    <property type="match status" value="1"/>
</dbReference>
<dbReference type="SUPFAM" id="SSF51206">
    <property type="entry name" value="cAMP-binding domain-like"/>
    <property type="match status" value="1"/>
</dbReference>
<dbReference type="EMBL" id="AESD01000362">
    <property type="protein sequence ID" value="EHJ12882.1"/>
    <property type="molecule type" value="Genomic_DNA"/>
</dbReference>
<sequence>MLDPSYFSKVSTFIEKEFHPLRFFSSFTASLIGATLSIIWAVSCSHLIFAGSLSPYISIGIALILISNIVTALFIASRTSLPGIIPSIQEPPVAILSVIASTIMAQSSIDNIETTFLTLIVIIIITGILSGIVFFTLGFFRLGSLVRYVPYPVIGGFLAGTGWLLVSGIIKNYAGIEISLNNVSQLFSWEILSQWLPEFIFGFLLLITLRFFRHCLVLPGIMFLTVVSFYLFLGITGISLDEARGMGLLMEPIQQNTSLPALTVDTLKNADLSLVFNYLPKMFSIILLGVIGLLLNISGIEIALQKDIALNHELKITGIANILSGLMGGGLTSYVSLSRSVLNHRLGASSRVVGWFLSGFCALALFGGMSILSLLPEVLIGGLTLFLGLNFLVEWLYDGWWNLSKSDYFLVLLIVVSIGFWGLLQGIIVGFIVAMILFVIKSSRLSIIKNSSSLFHSSSHVQRSSLETKIIKKHGESLYILELQGWLFFGTANQLFNTIRNRLYDGEQPSIKFVLLDFHMVNGLDSSALINFIKIKQLLKSYSVNFILTSLTIKDQEKLDKQVGLQDDFIHLVEEKNIGLAWCEEKLLEEYYPIHKTCQLLETQLSNYFPPSVDIPKLISYLKPFKLLPGEFLFSQGQLNLGMYFLESGQLSVIKEIAPDKTKCLRTYKSETIIGEMGFYSQSNHSASVIADEHSSVYFFSSHAFKRMEREEPKLASAFHKFIVKLLIERVQYREQDMQNLLS</sequence>
<dbReference type="InterPro" id="IPR000595">
    <property type="entry name" value="cNMP-bd_dom"/>
</dbReference>
<feature type="transmembrane region" description="Helical" evidence="5">
    <location>
        <begin position="21"/>
        <end position="49"/>
    </location>
</feature>
<evidence type="ECO:0000313" key="8">
    <source>
        <dbReference type="EMBL" id="EHJ12882.1"/>
    </source>
</evidence>
<gene>
    <name evidence="8" type="ORF">CWATWH0003_2423</name>
</gene>
<dbReference type="Pfam" id="PF00027">
    <property type="entry name" value="cNMP_binding"/>
    <property type="match status" value="1"/>
</dbReference>
<evidence type="ECO:0000259" key="7">
    <source>
        <dbReference type="PROSITE" id="PS50801"/>
    </source>
</evidence>
<evidence type="ECO:0000259" key="6">
    <source>
        <dbReference type="PROSITE" id="PS50042"/>
    </source>
</evidence>
<dbReference type="InterPro" id="IPR018490">
    <property type="entry name" value="cNMP-bd_dom_sf"/>
</dbReference>
<accession>G5J4K2</accession>
<organism evidence="8 9">
    <name type="scientific">Crocosphaera watsonii WH 0003</name>
    <dbReference type="NCBI Taxonomy" id="423471"/>
    <lineage>
        <taxon>Bacteria</taxon>
        <taxon>Bacillati</taxon>
        <taxon>Cyanobacteriota</taxon>
        <taxon>Cyanophyceae</taxon>
        <taxon>Oscillatoriophycideae</taxon>
        <taxon>Chroococcales</taxon>
        <taxon>Aphanothecaceae</taxon>
        <taxon>Crocosphaera</taxon>
    </lineage>
</organism>
<dbReference type="Gene3D" id="2.60.120.10">
    <property type="entry name" value="Jelly Rolls"/>
    <property type="match status" value="1"/>
</dbReference>
<feature type="transmembrane region" description="Helical" evidence="5">
    <location>
        <begin position="409"/>
        <end position="440"/>
    </location>
</feature>
<keyword evidence="2 5" id="KW-0812">Transmembrane</keyword>
<dbReference type="Gene3D" id="3.30.750.24">
    <property type="entry name" value="STAS domain"/>
    <property type="match status" value="1"/>
</dbReference>
<feature type="transmembrane region" description="Helical" evidence="5">
    <location>
        <begin position="378"/>
        <end position="397"/>
    </location>
</feature>
<dbReference type="PROSITE" id="PS50042">
    <property type="entry name" value="CNMP_BINDING_3"/>
    <property type="match status" value="1"/>
</dbReference>
<comment type="subcellular location">
    <subcellularLocation>
        <location evidence="1">Membrane</location>
        <topology evidence="1">Multi-pass membrane protein</topology>
    </subcellularLocation>
</comment>
<proteinExistence type="predicted"/>
<feature type="domain" description="STAS" evidence="7">
    <location>
        <begin position="476"/>
        <end position="551"/>
    </location>
</feature>
<dbReference type="InterPro" id="IPR002645">
    <property type="entry name" value="STAS_dom"/>
</dbReference>
<dbReference type="Pfam" id="PF00916">
    <property type="entry name" value="Sulfate_transp"/>
    <property type="match status" value="1"/>
</dbReference>
<dbReference type="GO" id="GO:0016020">
    <property type="term" value="C:membrane"/>
    <property type="evidence" value="ECO:0007669"/>
    <property type="project" value="UniProtKB-SubCell"/>
</dbReference>
<comment type="caution">
    <text evidence="8">The sequence shown here is derived from an EMBL/GenBank/DDBJ whole genome shotgun (WGS) entry which is preliminary data.</text>
</comment>
<evidence type="ECO:0000256" key="1">
    <source>
        <dbReference type="ARBA" id="ARBA00004141"/>
    </source>
</evidence>
<reference evidence="8 9" key="1">
    <citation type="journal article" date="2011" name="Front. Microbiol.">
        <title>Two Strains of Crocosphaera watsonii with Highly Conserved Genomes are Distinguished by Strain-Specific Features.</title>
        <authorList>
            <person name="Bench S.R."/>
            <person name="Ilikchyan I.N."/>
            <person name="Tripp H.J."/>
            <person name="Zehr J.P."/>
        </authorList>
    </citation>
    <scope>NUCLEOTIDE SEQUENCE [LARGE SCALE GENOMIC DNA]</scope>
    <source>
        <strain evidence="8 9">WH 0003</strain>
    </source>
</reference>
<dbReference type="InterPro" id="IPR036513">
    <property type="entry name" value="STAS_dom_sf"/>
</dbReference>
<dbReference type="PANTHER" id="PTHR43310:SF4">
    <property type="entry name" value="AFR304WP"/>
    <property type="match status" value="1"/>
</dbReference>
<keyword evidence="4 5" id="KW-0472">Membrane</keyword>
<name>G5J4K2_CROWT</name>
<dbReference type="RefSeq" id="WP_007310650.1">
    <property type="nucleotide sequence ID" value="NZ_AESD01000362.1"/>
</dbReference>
<feature type="transmembrane region" description="Helical" evidence="5">
    <location>
        <begin position="282"/>
        <end position="304"/>
    </location>
</feature>
<evidence type="ECO:0000313" key="9">
    <source>
        <dbReference type="Proteomes" id="UP000003477"/>
    </source>
</evidence>
<feature type="transmembrane region" description="Helical" evidence="5">
    <location>
        <begin position="191"/>
        <end position="209"/>
    </location>
</feature>
<dbReference type="PROSITE" id="PS50801">
    <property type="entry name" value="STAS"/>
    <property type="match status" value="1"/>
</dbReference>
<dbReference type="GeneID" id="88766099"/>
<dbReference type="InterPro" id="IPR052706">
    <property type="entry name" value="Membrane-Transporter-like"/>
</dbReference>
<evidence type="ECO:0000256" key="3">
    <source>
        <dbReference type="ARBA" id="ARBA00022989"/>
    </source>
</evidence>
<dbReference type="PANTHER" id="PTHR43310">
    <property type="entry name" value="SULFATE TRANSPORTER YBAR-RELATED"/>
    <property type="match status" value="1"/>
</dbReference>
<dbReference type="PATRIC" id="fig|423471.3.peg.2276"/>